<evidence type="ECO:0000313" key="9">
    <source>
        <dbReference type="Proteomes" id="UP001501285"/>
    </source>
</evidence>
<keyword evidence="3 6" id="KW-1133">Transmembrane helix</keyword>
<evidence type="ECO:0000256" key="2">
    <source>
        <dbReference type="ARBA" id="ARBA00022692"/>
    </source>
</evidence>
<dbReference type="EMBL" id="BAAANB010000001">
    <property type="protein sequence ID" value="GAA2017093.1"/>
    <property type="molecule type" value="Genomic_DNA"/>
</dbReference>
<dbReference type="PANTHER" id="PTHR23534">
    <property type="entry name" value="MFS PERMEASE"/>
    <property type="match status" value="1"/>
</dbReference>
<feature type="transmembrane region" description="Helical" evidence="6">
    <location>
        <begin position="297"/>
        <end position="315"/>
    </location>
</feature>
<organism evidence="8 9">
    <name type="scientific">Terrabacter terrae</name>
    <dbReference type="NCBI Taxonomy" id="318434"/>
    <lineage>
        <taxon>Bacteria</taxon>
        <taxon>Bacillati</taxon>
        <taxon>Actinomycetota</taxon>
        <taxon>Actinomycetes</taxon>
        <taxon>Micrococcales</taxon>
        <taxon>Intrasporangiaceae</taxon>
        <taxon>Terrabacter</taxon>
    </lineage>
</organism>
<feature type="transmembrane region" description="Helical" evidence="6">
    <location>
        <begin position="12"/>
        <end position="35"/>
    </location>
</feature>
<feature type="transmembrane region" description="Helical" evidence="6">
    <location>
        <begin position="322"/>
        <end position="342"/>
    </location>
</feature>
<feature type="transmembrane region" description="Helical" evidence="6">
    <location>
        <begin position="172"/>
        <end position="190"/>
    </location>
</feature>
<dbReference type="Pfam" id="PF07690">
    <property type="entry name" value="MFS_1"/>
    <property type="match status" value="1"/>
</dbReference>
<sequence>MPVDRATLQRKVVRSLVLSQVLGGVGMASGIAVGALLAEDLSGTEALAGFGTTSQVLGTALLTIPVARATAARGRRVGLRLGLTVAFVGAALVLAAALVRSFPLFVVGMFLFGGGTTANNQTRYAAADLASPAHRGRDLSIVVWATTIGSVAGPNLVGPGKALAHAAGLPELAGTFVFSLVGFVLAWLVVDRLLRPDPLLTARALDAAERAERGRLEALPVGEGPHAGEAAGDPASGGVEDAPNHDGSMRRGLAVVRANPAALRAVLVMALGHLVMVSVMVMTPIHMKHGNAELEVIGFVISVHILGMYALSPFVGSAVDRWGAPPVAMAGGVVLTLASLLASRSQAGWSGLLLVALFLLGVGWSCTLVSGSTLLTSVVTTDERPATQGLADVLMGLAGAGGGVVAGIVVGSLGYSDLAGGSAVVGVVVVAVGAARRRARPRTQLGTDAG</sequence>
<feature type="transmembrane region" description="Helical" evidence="6">
    <location>
        <begin position="47"/>
        <end position="67"/>
    </location>
</feature>
<name>A0ABN2TRN2_9MICO</name>
<evidence type="ECO:0000256" key="5">
    <source>
        <dbReference type="SAM" id="MobiDB-lite"/>
    </source>
</evidence>
<feature type="transmembrane region" description="Helical" evidence="6">
    <location>
        <begin position="261"/>
        <end position="285"/>
    </location>
</feature>
<gene>
    <name evidence="8" type="ORF">GCM10009740_00540</name>
</gene>
<protein>
    <submittedName>
        <fullName evidence="8">MFS transporter</fullName>
    </submittedName>
</protein>
<keyword evidence="2 6" id="KW-0812">Transmembrane</keyword>
<feature type="region of interest" description="Disordered" evidence="5">
    <location>
        <begin position="217"/>
        <end position="246"/>
    </location>
</feature>
<dbReference type="PANTHER" id="PTHR23534:SF1">
    <property type="entry name" value="MAJOR FACILITATOR SUPERFAMILY PROTEIN"/>
    <property type="match status" value="1"/>
</dbReference>
<feature type="domain" description="Major facilitator superfamily (MFS) profile" evidence="7">
    <location>
        <begin position="258"/>
        <end position="450"/>
    </location>
</feature>
<feature type="transmembrane region" description="Helical" evidence="6">
    <location>
        <begin position="348"/>
        <end position="369"/>
    </location>
</feature>
<dbReference type="Gene3D" id="1.20.1250.20">
    <property type="entry name" value="MFS general substrate transporter like domains"/>
    <property type="match status" value="2"/>
</dbReference>
<reference evidence="8 9" key="1">
    <citation type="journal article" date="2019" name="Int. J. Syst. Evol. Microbiol.">
        <title>The Global Catalogue of Microorganisms (GCM) 10K type strain sequencing project: providing services to taxonomists for standard genome sequencing and annotation.</title>
        <authorList>
            <consortium name="The Broad Institute Genomics Platform"/>
            <consortium name="The Broad Institute Genome Sequencing Center for Infectious Disease"/>
            <person name="Wu L."/>
            <person name="Ma J."/>
        </authorList>
    </citation>
    <scope>NUCLEOTIDE SEQUENCE [LARGE SCALE GENOMIC DNA]</scope>
    <source>
        <strain evidence="8 9">JCM 14283</strain>
    </source>
</reference>
<feature type="transmembrane region" description="Helical" evidence="6">
    <location>
        <begin position="79"/>
        <end position="99"/>
    </location>
</feature>
<evidence type="ECO:0000256" key="6">
    <source>
        <dbReference type="SAM" id="Phobius"/>
    </source>
</evidence>
<dbReference type="SUPFAM" id="SSF103473">
    <property type="entry name" value="MFS general substrate transporter"/>
    <property type="match status" value="1"/>
</dbReference>
<comment type="caution">
    <text evidence="8">The sequence shown here is derived from an EMBL/GenBank/DDBJ whole genome shotgun (WGS) entry which is preliminary data.</text>
</comment>
<evidence type="ECO:0000256" key="1">
    <source>
        <dbReference type="ARBA" id="ARBA00004651"/>
    </source>
</evidence>
<keyword evidence="9" id="KW-1185">Reference proteome</keyword>
<dbReference type="InterPro" id="IPR036259">
    <property type="entry name" value="MFS_trans_sf"/>
</dbReference>
<comment type="subcellular location">
    <subcellularLocation>
        <location evidence="1">Cell membrane</location>
        <topology evidence="1">Multi-pass membrane protein</topology>
    </subcellularLocation>
</comment>
<dbReference type="Proteomes" id="UP001501285">
    <property type="component" value="Unassembled WGS sequence"/>
</dbReference>
<keyword evidence="4 6" id="KW-0472">Membrane</keyword>
<dbReference type="PROSITE" id="PS50850">
    <property type="entry name" value="MFS"/>
    <property type="match status" value="1"/>
</dbReference>
<dbReference type="InterPro" id="IPR011701">
    <property type="entry name" value="MFS"/>
</dbReference>
<dbReference type="InterPro" id="IPR020846">
    <property type="entry name" value="MFS_dom"/>
</dbReference>
<evidence type="ECO:0000256" key="3">
    <source>
        <dbReference type="ARBA" id="ARBA00022989"/>
    </source>
</evidence>
<proteinExistence type="predicted"/>
<evidence type="ECO:0000259" key="7">
    <source>
        <dbReference type="PROSITE" id="PS50850"/>
    </source>
</evidence>
<feature type="transmembrane region" description="Helical" evidence="6">
    <location>
        <begin position="418"/>
        <end position="435"/>
    </location>
</feature>
<evidence type="ECO:0000256" key="4">
    <source>
        <dbReference type="ARBA" id="ARBA00023136"/>
    </source>
</evidence>
<feature type="transmembrane region" description="Helical" evidence="6">
    <location>
        <begin position="390"/>
        <end position="412"/>
    </location>
</feature>
<evidence type="ECO:0000313" key="8">
    <source>
        <dbReference type="EMBL" id="GAA2017093.1"/>
    </source>
</evidence>
<accession>A0ABN2TRN2</accession>